<protein>
    <recommendedName>
        <fullName evidence="2">RNA-directed RNA polymerase L</fullName>
        <ecNumber evidence="1">2.7.7.48</ecNumber>
    </recommendedName>
    <alternativeName>
        <fullName evidence="4">Large structural protein</fullName>
    </alternativeName>
    <alternativeName>
        <fullName evidence="6">Replicase</fullName>
    </alternativeName>
    <alternativeName>
        <fullName evidence="5">Transcriptase</fullName>
    </alternativeName>
</protein>
<evidence type="ECO:0000256" key="4">
    <source>
        <dbReference type="ARBA" id="ARBA00030285"/>
    </source>
</evidence>
<feature type="region of interest" description="Disordered" evidence="7">
    <location>
        <begin position="491"/>
        <end position="605"/>
    </location>
</feature>
<proteinExistence type="predicted"/>
<keyword evidence="9" id="KW-0696">RNA-directed RNA polymerase</keyword>
<dbReference type="EC" id="2.7.7.48" evidence="1"/>
<name>A0A7U3N7K6_9VIRU</name>
<feature type="compositionally biased region" description="Acidic residues" evidence="7">
    <location>
        <begin position="557"/>
        <end position="593"/>
    </location>
</feature>
<keyword evidence="3" id="KW-0808">Transferase</keyword>
<evidence type="ECO:0000313" key="9">
    <source>
        <dbReference type="EMBL" id="QOE55581.1"/>
    </source>
</evidence>
<evidence type="ECO:0000259" key="8">
    <source>
        <dbReference type="PROSITE" id="PS50525"/>
    </source>
</evidence>
<feature type="compositionally biased region" description="Basic and acidic residues" evidence="7">
    <location>
        <begin position="518"/>
        <end position="542"/>
    </location>
</feature>
<sequence length="3525" mass="414052">MMVQKETIFQWNDFFHFFESEIPDDSEFINFDDSHLIVREEDLQEEDLEYETLQLIRYFIYECDKLFMVTGYTVIYFYLKSILNDFIIMSPLDFQDLYSSSSWFKYTVEGLFFAMPISLPIERKPREYTIGGIFIKFLNRNINRFLSHDAFFQYYLRPYPHKIMKNEQFILRSKELQEKINKKFSLKSAFFVPKPLSSEKKENIKIIQPKPLFTREIEFIPKKTDFSLKQNDQIIQSDVPAKMPKLPFLEQLKQVKKQEPLNNWLDYTKTLIESRKLITDVPSDGLCGLHITCLILYLETGVLDYQNTYKQLCTLDEKNNWFNTNVIVDFLESKNIFCIVFDLNLQVICHTSNLKDFFDEVKVFTILYTGSHFQLLDSKHHDFYNIVWSKGLDIFSVPKLVINADYDLKIKRWDYDQDDIALKDSLDDEDDGNNDEELVCNHEEIFRNKCICGCCEITSCECNCNLLYCPICHNFYKELDVNIIQIPKNSQEDESAKMNEDLGDNSDDDLSKGNDNISHNDIDIKGDIEINKTDHADDDSHSDGSNMESIKKSNSNDDSDQDLNEENNSEKDSDDQDSGDERDDDEQDSDGESDEKSVQSIKLLTPSSNDDDNLIKLDEFVLEEVEITETHQGCICKSSKIDSNFDKVFCFTQLFDSLLKVTVTRTHLECLINMFNEFSYIIYNNKHNFFETDSTEFKGSFIKCLQDYYKYRHNLIFSIFMLALGFELKFETDVAFKKLGIESNRTPDFIYKKDTDKNEIILIECSVTTHSSKTISQKGTDEFGKYEDEIKQLKDLGYTVRYVVLFLSSIDFSNNMKKCYELLLDVAKSNFEVFETTIKRFLSLIVPLNINDDVGYLTLGTTDQFSFNDNISDSVNQIKDTILPLGFKDNKKVFETSLAVNKFFVDQFFKSRNYLLQRLYSSTLKFKKIFLLIDKNKLIWVVDDNKGQIGGKILNLVLTNDLVSLAYYTFIKYPNDENLHSVINNYPTTVITKPKDREIISVQNTHDFVELDKDPKKYYFMLKQYSFDCDITTKFKFDLNDKNMLCNKKIDLNSDFKKTLNDSYAKLDLTIDDKRPKNPFTLPVPEPSNLKNSRGSMALQTFNEDIKKIIISNSAYLDFIDVLEGKKLYEVGVMPEHMILERRKLQSELFNRFCEICEENPELRMKKFFEIDDDEMKRMLNEIKKFTTYSNELLKKGKIERKKMQILKLSKNNPKLNQICSNDWHDRDKVSAIRGMPMEQYSIDSINFVRKLFDFFQEPFSGEEDFFLRIRNVLDLGEDDEVMNHLKSTMTKQHREQFNIMLNKKSTYITEFCSRLCYTLLYLSNTSLRGNAFHVSNLGFENVLLIVRGGKTMTQTQQSRQFRLCYPIPSFFSLYRHLFSSSCDFYNVEGIDYIFTGWSVLHESVLTDMSCMNFKYNANTLNTRVRMFNDLGKINVDLENLNLMLMLNNRRSTESGLANLRYCLTNPLGTHNDLHKIVSESVFLAKDAVQLYLMKMYLDNYPKYISYAKNFKTFKDKLINPFTGQEFVGEVEFTNVIYCTYSMTKAPYKQAVEQSINMKGVMEIHEDYDKVMKMSNNLNSVENVLDNEKNPWENEFYYDRNYCFRLGRIAGNYFRAKELIPALHSIWYNILETPYTDCITEAGMRSDELTKGENSFFGRKAYEVVVTDLIKLIDYDDFKQIIKKDSTFREKYLTQKILKNRSITYFKRIQMYETMKAMFHEVEKTQWKGSRQIYVMTLRTKVFQQPLEKMFSFMCKHVENEIISIPSSKRLFKVHSTLFENDKKFKGYKKYYLTLDCRKWGPKAMFPKYMYFILGMADILPASFVELFCHVTIMYFKKEVIVSKAAWEVFKNNKSNECFLKYFEKVDELETAKFNMPYSFMMGIFNFLSSLMHAFNQIDLTESIAEHFYNKYNLFIIIRLLAHSDDSGGTIHVEDIDNDKKVRAKVLKKCARVPSNVELLDEALALIEAHLKNANHMLSVKKCLVSEKYFELLSILYIDNKLLPLTPKFFSNVSFKPTLKGFSADMAAGYGKAVELISMGGTFAEAFLNMRTYSEIVCSFHRVEPRSDRPLSNFGGLYSHPVLVILHGSFSDLIRLYKMNPTKLFKYFSVIKYLTGNVDDALNNKGIKVNARLKNRTSIVRSKSLIKSLFGEDLCNEEIFANLKSTNTDLFLLNYYHLLSDPDFCASLSYTNNTRRISKVVELSAKSSYETIIGSFKPEELAIVMELIINNKSVFSNSQLPVIGFKNDFKVFSKLYQQMFKEASSIYDYLSPNLNTNLRLSSYNTTCKPTHIDMQLSSYTFNIDKNPAQIFYSDHPLYTYLGYQRNYLEVKEDVKSRLRSIINNEFLNYNEFNFYFGFFTKQTNCNLYLYSYMPTDMRQISNYETLISFIEHNSSYKQKYTRIYKDIKRYNKLMKMNKNFGTEIAEQLNTFKCFEFFKSILHEDEQEHVYFIKKLEDEERKIPLIHLQIDQLFEGIVSDVIQNERKIQQSWMNNETLTYNEIYFGYFWEKRQKKTSEGTWSGKGEIQFIINKKLISFSIYNNHVVSVSGLKDCLDEPNDLRSLVFSVLSFYDIQFVTVINTTKGINDRELVLGCDDAVEDAIPMIMNKHDARYIFAPFIEKAILKKENSSFEPIRKAPGKFQSTVGKKKMETLTSLINLPINRIKEKWFCDERELRGTLISSILAHGLTDEIYDIALSSLIKNFEGTEIYKYLIIDKIYADNYSFLDLIKKYCEEKGINYYDIKNLISNDIFQGMVNPDLLDDDALNLIYDKLFSDISTFEFDKFIGDVPDFLEKDDIAGLYSKWFTGKQEQLVIRRRNVMELLLNPYNFIYKFDKLSEDLAEFLSNMLYNHFITDLDFVSTFNKNNDFPINKDSWTGLLNVAAWHSATATDLSLPFNKLYRIFKCIFEDPYFYQRYMHLTSNDRVMGVTFIDQTKAYEHCRLFYLSLRYNAPLALDLRTKEPILYRYTDDEIFSVLKNSHIDEGRTIKHYVKGSFHFYPEDLKIDYWVKKFVNNRDIIKEKEHVKITRPATIKLNKATKDQYSTDFPFYIFNNYINTEDDLFEDLCDEIKYEEGEEDIRECYLSFQEDNDFQPKMLNEVQYTQKRIAGDERKTTVEYVYNGKQFKETDADINPLILELEAFITTSSWTMGSLRPKKAGFIVFCNSLPSDYNKYKNKCSLHVNGYSKNPDETMILIYNIPQIENKFPKKMNLSNDFEEIMLNDKGKFEIYTYNYDGIKSIPITTFDSLDESATLLQKIMSQENEDLKNNRKIQFFNEFKDKKTEEIKNILSKDLSLSAITLIELNEMVDDQLNKKLKKLFKFNIKRYISNFEGSRELLQYIIENEIHHWDFFKNTIANALKALSEVKIKEVTTSEKRYQIKRKIENEGNLIDHVPIPMTSSLYQELKSMFGKKVTSGILNGVLTMNKKHQSACKNMIDGLLNKMEGNLEEDDTRFHILEWMQILLEMSRDIEDEKLSDQCFNEFMQSVFEIDTTLTKVKRKRKRRSFKLATDHLLIKRSDDVFAK</sequence>
<dbReference type="PROSITE" id="PS50525">
    <property type="entry name" value="RDRP_SSRNA_NEG_SEG"/>
    <property type="match status" value="1"/>
</dbReference>
<evidence type="ECO:0000256" key="2">
    <source>
        <dbReference type="ARBA" id="ARBA00018602"/>
    </source>
</evidence>
<feature type="domain" description="RdRp catalytic" evidence="8">
    <location>
        <begin position="1776"/>
        <end position="1963"/>
    </location>
</feature>
<accession>A0A7U3N7K6</accession>
<feature type="compositionally biased region" description="Basic and acidic residues" evidence="7">
    <location>
        <begin position="491"/>
        <end position="500"/>
    </location>
</feature>
<dbReference type="EMBL" id="MT062423">
    <property type="protein sequence ID" value="QOE55581.1"/>
    <property type="molecule type" value="Genomic_RNA"/>
</dbReference>
<dbReference type="GO" id="GO:0003968">
    <property type="term" value="F:RNA-directed RNA polymerase activity"/>
    <property type="evidence" value="ECO:0007669"/>
    <property type="project" value="UniProtKB-KW"/>
</dbReference>
<dbReference type="InterPro" id="IPR007099">
    <property type="entry name" value="RNA-dir_pol_NSvirus"/>
</dbReference>
<evidence type="ECO:0000256" key="6">
    <source>
        <dbReference type="ARBA" id="ARBA00031012"/>
    </source>
</evidence>
<evidence type="ECO:0000256" key="1">
    <source>
        <dbReference type="ARBA" id="ARBA00012494"/>
    </source>
</evidence>
<evidence type="ECO:0000256" key="7">
    <source>
        <dbReference type="SAM" id="MobiDB-lite"/>
    </source>
</evidence>
<evidence type="ECO:0000256" key="3">
    <source>
        <dbReference type="ARBA" id="ARBA00022679"/>
    </source>
</evidence>
<dbReference type="GO" id="GO:0039694">
    <property type="term" value="P:viral RNA genome replication"/>
    <property type="evidence" value="ECO:0007669"/>
    <property type="project" value="InterPro"/>
</dbReference>
<evidence type="ECO:0000256" key="5">
    <source>
        <dbReference type="ARBA" id="ARBA00030436"/>
    </source>
</evidence>
<organism evidence="9">
    <name type="scientific">Macrophomina phaseolina mycobunyavirus 3</name>
    <dbReference type="NCBI Taxonomy" id="2741663"/>
    <lineage>
        <taxon>Viruses</taxon>
        <taxon>Riboviria</taxon>
        <taxon>Orthornavirae</taxon>
        <taxon>Negarnaviricota</taxon>
        <taxon>Polyploviricotina</taxon>
        <taxon>Ellioviricetes</taxon>
        <taxon>Bunyavirales</taxon>
    </lineage>
</organism>
<keyword evidence="9" id="KW-0548">Nucleotidyltransferase</keyword>
<reference evidence="9" key="1">
    <citation type="journal article" date="2020" name="Virus Evol.">
        <title>Divergent RNA viruses in Macrophomina phaseolina exhibit potential as virocontrol agents.</title>
        <authorList>
            <person name="Wang J."/>
            <person name="Ni Y."/>
            <person name="Liu X."/>
            <person name="Zhao H."/>
            <person name="Xiao Y."/>
            <person name="Xiao X."/>
            <person name="Li S."/>
            <person name="Liu H."/>
        </authorList>
    </citation>
    <scope>NUCLEOTIDE SEQUENCE</scope>
</reference>